<dbReference type="PANTHER" id="PTHR46600:SF11">
    <property type="entry name" value="THAP DOMAIN-CONTAINING PROTEIN 10"/>
    <property type="match status" value="1"/>
</dbReference>
<evidence type="ECO:0000256" key="4">
    <source>
        <dbReference type="ARBA" id="ARBA00023125"/>
    </source>
</evidence>
<keyword evidence="2 5" id="KW-0863">Zinc-finger</keyword>
<sequence>MIGCFVPYCTTEYPSHAKQFSDENNLKPSLFKAPKDKTLLQLWDINCDRADRHITENDYVCALHFPPEDILREWKDRLPSGEVCVLKRGRTCLRPGAVPTIFTIMPEHITKREKKVKPHIVVEYRNDELSDEDMPTVPQVHLWDLEAQAKNIKLPCPEWGVHYFPKDKLVAFVRLDSNCELSKVVKFCGNFTPKVFFNGSKVETITSLTHPRGSGDVSRFLQAVEDLVPCQGKRKGGYSMWCSGSSEEKGGRCEACQNEQNRPLSLSSALAQTAPTTLSTAWTTPQSMFSELSVTSSPLYSAPKRTPVSIGSRDGHCLSSLHTPMGRPCFSHWTKPGSSGGYLIRSNIVLTPLSYQRHPTSNHDILLFHHDSSCRETLADISPTPTHVSELNIATSTCYPRSSKQGITMLKCSLCHNGPR</sequence>
<evidence type="ECO:0000313" key="7">
    <source>
        <dbReference type="EMBL" id="CAD7454212.1"/>
    </source>
</evidence>
<dbReference type="SUPFAM" id="SSF57716">
    <property type="entry name" value="Glucocorticoid receptor-like (DNA-binding domain)"/>
    <property type="match status" value="1"/>
</dbReference>
<dbReference type="AlphaFoldDB" id="A0A7R9FIK2"/>
<dbReference type="Pfam" id="PF05485">
    <property type="entry name" value="THAP"/>
    <property type="match status" value="1"/>
</dbReference>
<organism evidence="7">
    <name type="scientific">Timema tahoe</name>
    <dbReference type="NCBI Taxonomy" id="61484"/>
    <lineage>
        <taxon>Eukaryota</taxon>
        <taxon>Metazoa</taxon>
        <taxon>Ecdysozoa</taxon>
        <taxon>Arthropoda</taxon>
        <taxon>Hexapoda</taxon>
        <taxon>Insecta</taxon>
        <taxon>Pterygota</taxon>
        <taxon>Neoptera</taxon>
        <taxon>Polyneoptera</taxon>
        <taxon>Phasmatodea</taxon>
        <taxon>Timematodea</taxon>
        <taxon>Timematoidea</taxon>
        <taxon>Timematidae</taxon>
        <taxon>Timema</taxon>
    </lineage>
</organism>
<feature type="domain" description="THAP-type" evidence="6">
    <location>
        <begin position="1"/>
        <end position="102"/>
    </location>
</feature>
<protein>
    <recommendedName>
        <fullName evidence="6">THAP-type domain-containing protein</fullName>
    </recommendedName>
</protein>
<reference evidence="7" key="1">
    <citation type="submission" date="2020-11" db="EMBL/GenBank/DDBJ databases">
        <authorList>
            <person name="Tran Van P."/>
        </authorList>
    </citation>
    <scope>NUCLEOTIDE SEQUENCE</scope>
</reference>
<keyword evidence="1" id="KW-0479">Metal-binding</keyword>
<name>A0A7R9FIK2_9NEOP</name>
<dbReference type="EMBL" id="OE000541">
    <property type="protein sequence ID" value="CAD7454212.1"/>
    <property type="molecule type" value="Genomic_DNA"/>
</dbReference>
<dbReference type="SMART" id="SM00692">
    <property type="entry name" value="DM3"/>
    <property type="match status" value="1"/>
</dbReference>
<dbReference type="GO" id="GO:0008270">
    <property type="term" value="F:zinc ion binding"/>
    <property type="evidence" value="ECO:0007669"/>
    <property type="project" value="UniProtKB-KW"/>
</dbReference>
<proteinExistence type="predicted"/>
<evidence type="ECO:0000259" key="6">
    <source>
        <dbReference type="PROSITE" id="PS50950"/>
    </source>
</evidence>
<accession>A0A7R9FIK2</accession>
<dbReference type="InterPro" id="IPR006612">
    <property type="entry name" value="THAP_Znf"/>
</dbReference>
<dbReference type="SMART" id="SM00980">
    <property type="entry name" value="THAP"/>
    <property type="match status" value="1"/>
</dbReference>
<gene>
    <name evidence="7" type="ORF">TTEB3V08_LOCUS2326</name>
</gene>
<dbReference type="InterPro" id="IPR026516">
    <property type="entry name" value="THAP1/10"/>
</dbReference>
<evidence type="ECO:0000256" key="1">
    <source>
        <dbReference type="ARBA" id="ARBA00022723"/>
    </source>
</evidence>
<keyword evidence="4 5" id="KW-0238">DNA-binding</keyword>
<evidence type="ECO:0000256" key="3">
    <source>
        <dbReference type="ARBA" id="ARBA00022833"/>
    </source>
</evidence>
<evidence type="ECO:0000256" key="5">
    <source>
        <dbReference type="PROSITE-ProRule" id="PRU00309"/>
    </source>
</evidence>
<dbReference type="GO" id="GO:0043565">
    <property type="term" value="F:sequence-specific DNA binding"/>
    <property type="evidence" value="ECO:0007669"/>
    <property type="project" value="InterPro"/>
</dbReference>
<dbReference type="PROSITE" id="PS50950">
    <property type="entry name" value="ZF_THAP"/>
    <property type="match status" value="1"/>
</dbReference>
<keyword evidence="3" id="KW-0862">Zinc</keyword>
<evidence type="ECO:0000256" key="2">
    <source>
        <dbReference type="ARBA" id="ARBA00022771"/>
    </source>
</evidence>
<dbReference type="PANTHER" id="PTHR46600">
    <property type="entry name" value="THAP DOMAIN-CONTAINING"/>
    <property type="match status" value="1"/>
</dbReference>